<dbReference type="Gene3D" id="3.40.190.10">
    <property type="entry name" value="Periplasmic binding protein-like II"/>
    <property type="match status" value="2"/>
</dbReference>
<organism evidence="2 3">
    <name type="scientific">Micromonospora sonneratiae</name>
    <dbReference type="NCBI Taxonomy" id="1184706"/>
    <lineage>
        <taxon>Bacteria</taxon>
        <taxon>Bacillati</taxon>
        <taxon>Actinomycetota</taxon>
        <taxon>Actinomycetes</taxon>
        <taxon>Micromonosporales</taxon>
        <taxon>Micromonosporaceae</taxon>
        <taxon>Micromonospora</taxon>
    </lineage>
</organism>
<sequence>MSRHSLRSYQLARRLPAVLLTGIVLIGVAGCAPSSSGAGSDTPLPTAAVEDAASFDLDALVEAARKEGSVLAYDSSGDIVEVAKAFEAKYGIKAEGVKSKSGDTAEKMTRENQADNVTIDVTLFEDGPVLVGELLPRNVVSTWIPPDLAKDIPDANRNPLLVLSKANVWAYNTGLFPNGCPVKSMWELTEPAWAGKVVMQDPLGKPTLMQWLSQTTNHGADSLAQDYQKHTGSALQTTEQNASWEWIKRLAGNKPVLTKADEDTTAAVAAPQQKEPRIGLLSIAKFRDVADKGYRMAVCEGLSPWVGFSYDKYGAIATRSKHPNAAKLFIHFVMTQEGIVHEMGSGGISGNKAVPASSNNPPGLTNWDTQLFAVRSDQLLKDYQQAQTVQDFWRVKHG</sequence>
<protein>
    <submittedName>
        <fullName evidence="2">ABC transporter substrate-binding protein</fullName>
    </submittedName>
</protein>
<dbReference type="PROSITE" id="PS51257">
    <property type="entry name" value="PROKAR_LIPOPROTEIN"/>
    <property type="match status" value="1"/>
</dbReference>
<dbReference type="Pfam" id="PF13416">
    <property type="entry name" value="SBP_bac_8"/>
    <property type="match status" value="1"/>
</dbReference>
<dbReference type="InterPro" id="IPR006059">
    <property type="entry name" value="SBP"/>
</dbReference>
<name>A0ABW3Y8Y7_9ACTN</name>
<accession>A0ABW3Y8Y7</accession>
<proteinExistence type="predicted"/>
<gene>
    <name evidence="2" type="ORF">ACFQ4H_00540</name>
</gene>
<reference evidence="3" key="1">
    <citation type="journal article" date="2019" name="Int. J. Syst. Evol. Microbiol.">
        <title>The Global Catalogue of Microorganisms (GCM) 10K type strain sequencing project: providing services to taxonomists for standard genome sequencing and annotation.</title>
        <authorList>
            <consortium name="The Broad Institute Genomics Platform"/>
            <consortium name="The Broad Institute Genome Sequencing Center for Infectious Disease"/>
            <person name="Wu L."/>
            <person name="Ma J."/>
        </authorList>
    </citation>
    <scope>NUCLEOTIDE SEQUENCE [LARGE SCALE GENOMIC DNA]</scope>
    <source>
        <strain evidence="3">JCM 31037</strain>
    </source>
</reference>
<dbReference type="EMBL" id="JBHTMP010000001">
    <property type="protein sequence ID" value="MFD1319568.1"/>
    <property type="molecule type" value="Genomic_DNA"/>
</dbReference>
<evidence type="ECO:0000313" key="3">
    <source>
        <dbReference type="Proteomes" id="UP001597260"/>
    </source>
</evidence>
<dbReference type="Proteomes" id="UP001597260">
    <property type="component" value="Unassembled WGS sequence"/>
</dbReference>
<dbReference type="SUPFAM" id="SSF53850">
    <property type="entry name" value="Periplasmic binding protein-like II"/>
    <property type="match status" value="1"/>
</dbReference>
<keyword evidence="1" id="KW-0732">Signal</keyword>
<dbReference type="RefSeq" id="WP_377565553.1">
    <property type="nucleotide sequence ID" value="NZ_JBHTMP010000001.1"/>
</dbReference>
<keyword evidence="3" id="KW-1185">Reference proteome</keyword>
<comment type="caution">
    <text evidence="2">The sequence shown here is derived from an EMBL/GenBank/DDBJ whole genome shotgun (WGS) entry which is preliminary data.</text>
</comment>
<evidence type="ECO:0000256" key="1">
    <source>
        <dbReference type="ARBA" id="ARBA00022729"/>
    </source>
</evidence>
<dbReference type="PANTHER" id="PTHR30006:SF2">
    <property type="entry name" value="ABC TRANSPORTER SUBSTRATE-BINDING PROTEIN"/>
    <property type="match status" value="1"/>
</dbReference>
<evidence type="ECO:0000313" key="2">
    <source>
        <dbReference type="EMBL" id="MFD1319568.1"/>
    </source>
</evidence>
<dbReference type="PANTHER" id="PTHR30006">
    <property type="entry name" value="THIAMINE-BINDING PERIPLASMIC PROTEIN-RELATED"/>
    <property type="match status" value="1"/>
</dbReference>